<sequence>MEFVEYIQIARVLIRFLSGLLHSAVEHVEKKARGQQGTLTICCKNFDLVKLKFSNIEEALNVASSIEVLSTIVVGPSYPVQLFVVPIKIGLNDLLKASARFRTVWK</sequence>
<dbReference type="EMBL" id="MU825884">
    <property type="protein sequence ID" value="KAJ7384797.1"/>
    <property type="molecule type" value="Genomic_DNA"/>
</dbReference>
<dbReference type="Proteomes" id="UP001163046">
    <property type="component" value="Unassembled WGS sequence"/>
</dbReference>
<evidence type="ECO:0000313" key="1">
    <source>
        <dbReference type="EMBL" id="KAJ7384797.1"/>
    </source>
</evidence>
<reference evidence="1" key="1">
    <citation type="submission" date="2023-01" db="EMBL/GenBank/DDBJ databases">
        <title>Genome assembly of the deep-sea coral Lophelia pertusa.</title>
        <authorList>
            <person name="Herrera S."/>
            <person name="Cordes E."/>
        </authorList>
    </citation>
    <scope>NUCLEOTIDE SEQUENCE</scope>
    <source>
        <strain evidence="1">USNM1676648</strain>
        <tissue evidence="1">Polyp</tissue>
    </source>
</reference>
<feature type="non-terminal residue" evidence="1">
    <location>
        <position position="1"/>
    </location>
</feature>
<accession>A0A9W9ZNC8</accession>
<dbReference type="AlphaFoldDB" id="A0A9W9ZNC8"/>
<protein>
    <submittedName>
        <fullName evidence="1">Myotubularin- protein 9</fullName>
    </submittedName>
</protein>
<dbReference type="Gene3D" id="2.30.29.30">
    <property type="entry name" value="Pleckstrin-homology domain (PH domain)/Phosphotyrosine-binding domain (PTB)"/>
    <property type="match status" value="1"/>
</dbReference>
<dbReference type="OrthoDB" id="9244546at2759"/>
<proteinExistence type="predicted"/>
<evidence type="ECO:0000313" key="2">
    <source>
        <dbReference type="Proteomes" id="UP001163046"/>
    </source>
</evidence>
<comment type="caution">
    <text evidence="1">The sequence shown here is derived from an EMBL/GenBank/DDBJ whole genome shotgun (WGS) entry which is preliminary data.</text>
</comment>
<organism evidence="1 2">
    <name type="scientific">Desmophyllum pertusum</name>
    <dbReference type="NCBI Taxonomy" id="174260"/>
    <lineage>
        <taxon>Eukaryota</taxon>
        <taxon>Metazoa</taxon>
        <taxon>Cnidaria</taxon>
        <taxon>Anthozoa</taxon>
        <taxon>Hexacorallia</taxon>
        <taxon>Scleractinia</taxon>
        <taxon>Caryophylliina</taxon>
        <taxon>Caryophylliidae</taxon>
        <taxon>Desmophyllum</taxon>
    </lineage>
</organism>
<dbReference type="InterPro" id="IPR011993">
    <property type="entry name" value="PH-like_dom_sf"/>
</dbReference>
<name>A0A9W9ZNC8_9CNID</name>
<keyword evidence="2" id="KW-1185">Reference proteome</keyword>
<gene>
    <name evidence="1" type="primary">MTMR9_1</name>
    <name evidence="1" type="ORF">OS493_019471</name>
</gene>